<evidence type="ECO:0000259" key="4">
    <source>
        <dbReference type="Pfam" id="PF01370"/>
    </source>
</evidence>
<organism evidence="5 6">
    <name type="scientific">Lecanosticta acicola</name>
    <dbReference type="NCBI Taxonomy" id="111012"/>
    <lineage>
        <taxon>Eukaryota</taxon>
        <taxon>Fungi</taxon>
        <taxon>Dikarya</taxon>
        <taxon>Ascomycota</taxon>
        <taxon>Pezizomycotina</taxon>
        <taxon>Dothideomycetes</taxon>
        <taxon>Dothideomycetidae</taxon>
        <taxon>Mycosphaerellales</taxon>
        <taxon>Mycosphaerellaceae</taxon>
        <taxon>Lecanosticta</taxon>
    </lineage>
</organism>
<dbReference type="InterPro" id="IPR036291">
    <property type="entry name" value="NAD(P)-bd_dom_sf"/>
</dbReference>
<dbReference type="Pfam" id="PF01370">
    <property type="entry name" value="Epimerase"/>
    <property type="match status" value="1"/>
</dbReference>
<keyword evidence="2" id="KW-0560">Oxidoreductase</keyword>
<proteinExistence type="inferred from homology"/>
<keyword evidence="6" id="KW-1185">Reference proteome</keyword>
<dbReference type="CDD" id="cd08946">
    <property type="entry name" value="SDR_e"/>
    <property type="match status" value="1"/>
</dbReference>
<dbReference type="PANTHER" id="PTHR43103">
    <property type="entry name" value="NUCLEOSIDE-DIPHOSPHATE-SUGAR EPIMERASE"/>
    <property type="match status" value="1"/>
</dbReference>
<feature type="domain" description="NAD-dependent epimerase/dehydratase" evidence="4">
    <location>
        <begin position="3"/>
        <end position="179"/>
    </location>
</feature>
<dbReference type="Proteomes" id="UP001296104">
    <property type="component" value="Unassembled WGS sequence"/>
</dbReference>
<evidence type="ECO:0000313" key="5">
    <source>
        <dbReference type="EMBL" id="CAK3946580.1"/>
    </source>
</evidence>
<accession>A0AAI8YWC6</accession>
<comment type="similarity">
    <text evidence="1">Belongs to the NAD(P)-dependent epimerase/dehydratase family.</text>
</comment>
<protein>
    <submittedName>
        <fullName evidence="5">UDP-galactose 4-epimerase</fullName>
    </submittedName>
</protein>
<dbReference type="AlphaFoldDB" id="A0AAI8YWC6"/>
<dbReference type="GO" id="GO:0016491">
    <property type="term" value="F:oxidoreductase activity"/>
    <property type="evidence" value="ECO:0007669"/>
    <property type="project" value="UniProtKB-KW"/>
</dbReference>
<dbReference type="InterPro" id="IPR001509">
    <property type="entry name" value="Epimerase_deHydtase"/>
</dbReference>
<comment type="caution">
    <text evidence="5">The sequence shown here is derived from an EMBL/GenBank/DDBJ whole genome shotgun (WGS) entry which is preliminary data.</text>
</comment>
<gene>
    <name evidence="5" type="ORF">LECACI_7A003196</name>
</gene>
<keyword evidence="3" id="KW-0520">NAD</keyword>
<dbReference type="Gene3D" id="3.40.50.720">
    <property type="entry name" value="NAD(P)-binding Rossmann-like Domain"/>
    <property type="match status" value="1"/>
</dbReference>
<name>A0AAI8YWC6_9PEZI</name>
<dbReference type="SUPFAM" id="SSF51735">
    <property type="entry name" value="NAD(P)-binding Rossmann-fold domains"/>
    <property type="match status" value="1"/>
</dbReference>
<dbReference type="PANTHER" id="PTHR43103:SF5">
    <property type="entry name" value="4-EPIMERASE, PUTATIVE (AFU_ORTHOLOGUE AFUA_7G00360)-RELATED"/>
    <property type="match status" value="1"/>
</dbReference>
<reference evidence="5" key="1">
    <citation type="submission" date="2023-11" db="EMBL/GenBank/DDBJ databases">
        <authorList>
            <person name="Alioto T."/>
            <person name="Alioto T."/>
            <person name="Gomez Garrido J."/>
        </authorList>
    </citation>
    <scope>NUCLEOTIDE SEQUENCE</scope>
</reference>
<dbReference type="EMBL" id="CAVMBE010000015">
    <property type="protein sequence ID" value="CAK3946580.1"/>
    <property type="molecule type" value="Genomic_DNA"/>
</dbReference>
<evidence type="ECO:0000256" key="3">
    <source>
        <dbReference type="ARBA" id="ARBA00023027"/>
    </source>
</evidence>
<sequence length="279" mass="31232">MRVAVTGAHGSVGQEVVKLAAKHNWDIIEIDRTERDANDHPFNEKRTADISGSYEETVKAFKGADAVIHLAAIPNPVDKEDSLVHSSNVNAAFNGFRAAAELGIKRICYASSVNAIGLAFSNQPNEFDYFPIDEDYAQRPTDSYALAKQEAETQARAFVRWFPFVKIACLRIHQVAPRQKVQDEHQKDPETALKQLWGWVSPEATARACMQAVENADNFEGAEIFNIVAPTTTQSVSSSELAREHYPKAEIRAGMEGNNAFWTTMKAREILKWEHREEE</sequence>
<evidence type="ECO:0000256" key="2">
    <source>
        <dbReference type="ARBA" id="ARBA00023002"/>
    </source>
</evidence>
<evidence type="ECO:0000256" key="1">
    <source>
        <dbReference type="ARBA" id="ARBA00007637"/>
    </source>
</evidence>
<evidence type="ECO:0000313" key="6">
    <source>
        <dbReference type="Proteomes" id="UP001296104"/>
    </source>
</evidence>